<evidence type="ECO:0000256" key="3">
    <source>
        <dbReference type="ARBA" id="ARBA00012953"/>
    </source>
</evidence>
<evidence type="ECO:0000256" key="5">
    <source>
        <dbReference type="ARBA" id="ARBA00022801"/>
    </source>
</evidence>
<accession>A0ABR8QM95</accession>
<keyword evidence="6" id="KW-0460">Magnesium</keyword>
<sequence>MVKLHVIMKKEEIDKEKLNGEKVVVVFDILMATSVITTAIQHGAKSVIPVANQEDALYEASIREKGTYVLVGEYNGLTIDGFESPHPETLSKTVGGKDLILTTTNGTVAIKQALKAKKVYIASLLNAKHSAKAVCSEHHDETVVLVCSGSSGAFNVEDFYGVGYYIDCLITSSHKIWEMSDTALCAHQFYLGAKEKGTELLMASRVGKMIANHGMQTEVVFAAQKDIFAVAPIVTNEGVISV</sequence>
<dbReference type="InterPro" id="IPR036702">
    <property type="entry name" value="ComB-like_sf"/>
</dbReference>
<dbReference type="Pfam" id="PF04029">
    <property type="entry name" value="2-ph_phosp"/>
    <property type="match status" value="1"/>
</dbReference>
<dbReference type="EMBL" id="JACSQT010000002">
    <property type="protein sequence ID" value="MBD7936554.1"/>
    <property type="molecule type" value="Genomic_DNA"/>
</dbReference>
<dbReference type="RefSeq" id="WP_191811922.1">
    <property type="nucleotide sequence ID" value="NZ_JACSQT010000002.1"/>
</dbReference>
<evidence type="ECO:0000313" key="9">
    <source>
        <dbReference type="Proteomes" id="UP000657931"/>
    </source>
</evidence>
<evidence type="ECO:0000256" key="7">
    <source>
        <dbReference type="ARBA" id="ARBA00033711"/>
    </source>
</evidence>
<dbReference type="SUPFAM" id="SSF142823">
    <property type="entry name" value="ComB-like"/>
    <property type="match status" value="1"/>
</dbReference>
<name>A0ABR8QM95_9BACI</name>
<protein>
    <recommendedName>
        <fullName evidence="4">Probable 2-phosphosulfolactate phosphatase</fullName>
        <ecNumber evidence="3">3.1.3.71</ecNumber>
    </recommendedName>
</protein>
<evidence type="ECO:0000256" key="2">
    <source>
        <dbReference type="ARBA" id="ARBA00009997"/>
    </source>
</evidence>
<evidence type="ECO:0000313" key="8">
    <source>
        <dbReference type="EMBL" id="MBD7936554.1"/>
    </source>
</evidence>
<keyword evidence="5" id="KW-0378">Hydrolase</keyword>
<proteinExistence type="inferred from homology"/>
<evidence type="ECO:0000256" key="6">
    <source>
        <dbReference type="ARBA" id="ARBA00022842"/>
    </source>
</evidence>
<dbReference type="Proteomes" id="UP000657931">
    <property type="component" value="Unassembled WGS sequence"/>
</dbReference>
<dbReference type="Gene3D" id="3.90.1560.10">
    <property type="entry name" value="ComB-like"/>
    <property type="match status" value="1"/>
</dbReference>
<comment type="catalytic activity">
    <reaction evidence="7">
        <text>(2R)-O-phospho-3-sulfolactate + H2O = (2R)-3-sulfolactate + phosphate</text>
        <dbReference type="Rhea" id="RHEA:23416"/>
        <dbReference type="ChEBI" id="CHEBI:15377"/>
        <dbReference type="ChEBI" id="CHEBI:15597"/>
        <dbReference type="ChEBI" id="CHEBI:43474"/>
        <dbReference type="ChEBI" id="CHEBI:58738"/>
        <dbReference type="EC" id="3.1.3.71"/>
    </reaction>
</comment>
<dbReference type="EC" id="3.1.3.71" evidence="3"/>
<comment type="cofactor">
    <cofactor evidence="1">
        <name>Mg(2+)</name>
        <dbReference type="ChEBI" id="CHEBI:18420"/>
    </cofactor>
</comment>
<dbReference type="PANTHER" id="PTHR37311:SF1">
    <property type="entry name" value="2-PHOSPHOSULFOLACTATE PHOSPHATASE-RELATED"/>
    <property type="match status" value="1"/>
</dbReference>
<gene>
    <name evidence="8" type="ORF">H9655_05905</name>
</gene>
<dbReference type="InterPro" id="IPR005238">
    <property type="entry name" value="ComB-like"/>
</dbReference>
<evidence type="ECO:0000256" key="4">
    <source>
        <dbReference type="ARBA" id="ARBA00021948"/>
    </source>
</evidence>
<reference evidence="8 9" key="1">
    <citation type="submission" date="2020-08" db="EMBL/GenBank/DDBJ databases">
        <title>A Genomic Blueprint of the Chicken Gut Microbiome.</title>
        <authorList>
            <person name="Gilroy R."/>
            <person name="Ravi A."/>
            <person name="Getino M."/>
            <person name="Pursley I."/>
            <person name="Horton D.L."/>
            <person name="Alikhan N.-F."/>
            <person name="Baker D."/>
            <person name="Gharbi K."/>
            <person name="Hall N."/>
            <person name="Watson M."/>
            <person name="Adriaenssens E.M."/>
            <person name="Foster-Nyarko E."/>
            <person name="Jarju S."/>
            <person name="Secka A."/>
            <person name="Antonio M."/>
            <person name="Oren A."/>
            <person name="Chaudhuri R."/>
            <person name="La Ragione R.M."/>
            <person name="Hildebrand F."/>
            <person name="Pallen M.J."/>
        </authorList>
    </citation>
    <scope>NUCLEOTIDE SEQUENCE [LARGE SCALE GENOMIC DNA]</scope>
    <source>
        <strain evidence="8 9">Sa5YUA1</strain>
    </source>
</reference>
<comment type="caution">
    <text evidence="8">The sequence shown here is derived from an EMBL/GenBank/DDBJ whole genome shotgun (WGS) entry which is preliminary data.</text>
</comment>
<evidence type="ECO:0000256" key="1">
    <source>
        <dbReference type="ARBA" id="ARBA00001946"/>
    </source>
</evidence>
<comment type="similarity">
    <text evidence="2">Belongs to the ComB family.</text>
</comment>
<keyword evidence="9" id="KW-1185">Reference proteome</keyword>
<dbReference type="PANTHER" id="PTHR37311">
    <property type="entry name" value="2-PHOSPHOSULFOLACTATE PHOSPHATASE-RELATED"/>
    <property type="match status" value="1"/>
</dbReference>
<organism evidence="8 9">
    <name type="scientific">Cytobacillus stercorigallinarum</name>
    <dbReference type="NCBI Taxonomy" id="2762240"/>
    <lineage>
        <taxon>Bacteria</taxon>
        <taxon>Bacillati</taxon>
        <taxon>Bacillota</taxon>
        <taxon>Bacilli</taxon>
        <taxon>Bacillales</taxon>
        <taxon>Bacillaceae</taxon>
        <taxon>Cytobacillus</taxon>
    </lineage>
</organism>